<sequence length="248" mass="29157">MFGLRRGWLKLVAGVLSSGILFLGGWLFLHRVNLFPLEEVRFEGLKRVSEAELRQILPVERGTNLFRVNLKEVKRILERHPWVASVEVSRDLPHTLRIYVQEEDPIALVVLSGKLYFVDPRGKVFARAPRKALFDYPVVNVEKPSLLRKEADFLRLMAWVRDKDIYLPCYESFSQIYLGSDRIILYTKEGLRIRFDPEPLDELKADYRRLDRIMTYLYREGLYRKAAAIRLDYPGNTALLAYREEPKR</sequence>
<comment type="function">
    <text evidence="8">Essential cell division protein.</text>
</comment>
<protein>
    <recommendedName>
        <fullName evidence="8">Cell division protein FtsQ</fullName>
    </recommendedName>
</protein>
<comment type="similarity">
    <text evidence="8">Belongs to the FtsQ/DivIB family. FtsQ subfamily.</text>
</comment>
<dbReference type="GO" id="GO:0043093">
    <property type="term" value="P:FtsZ-dependent cytokinesis"/>
    <property type="evidence" value="ECO:0007669"/>
    <property type="project" value="UniProtKB-UniRule"/>
</dbReference>
<dbReference type="GO" id="GO:0032153">
    <property type="term" value="C:cell division site"/>
    <property type="evidence" value="ECO:0007669"/>
    <property type="project" value="UniProtKB-UniRule"/>
</dbReference>
<evidence type="ECO:0000256" key="5">
    <source>
        <dbReference type="ARBA" id="ARBA00022989"/>
    </source>
</evidence>
<feature type="transmembrane region" description="Helical" evidence="8">
    <location>
        <begin position="7"/>
        <end position="29"/>
    </location>
</feature>
<dbReference type="PROSITE" id="PS51779">
    <property type="entry name" value="POTRA"/>
    <property type="match status" value="1"/>
</dbReference>
<accession>A0A7C3GGS2</accession>
<evidence type="ECO:0000256" key="8">
    <source>
        <dbReference type="HAMAP-Rule" id="MF_00911"/>
    </source>
</evidence>
<keyword evidence="2 8" id="KW-1003">Cell membrane</keyword>
<dbReference type="InterPro" id="IPR050487">
    <property type="entry name" value="FtsQ_DivIB"/>
</dbReference>
<proteinExistence type="inferred from homology"/>
<gene>
    <name evidence="8" type="primary">ftsQ</name>
    <name evidence="10" type="ORF">ENJ40_04050</name>
</gene>
<organism evidence="10">
    <name type="scientific">Thermosulfurimonas dismutans</name>
    <dbReference type="NCBI Taxonomy" id="999894"/>
    <lineage>
        <taxon>Bacteria</taxon>
        <taxon>Pseudomonadati</taxon>
        <taxon>Thermodesulfobacteriota</taxon>
        <taxon>Thermodesulfobacteria</taxon>
        <taxon>Thermodesulfobacteriales</taxon>
        <taxon>Thermodesulfobacteriaceae</taxon>
        <taxon>Thermosulfurimonas</taxon>
    </lineage>
</organism>
<dbReference type="InterPro" id="IPR013685">
    <property type="entry name" value="POTRA_FtsQ_type"/>
</dbReference>
<evidence type="ECO:0000256" key="1">
    <source>
        <dbReference type="ARBA" id="ARBA00004370"/>
    </source>
</evidence>
<dbReference type="InterPro" id="IPR034746">
    <property type="entry name" value="POTRA"/>
</dbReference>
<dbReference type="InterPro" id="IPR026579">
    <property type="entry name" value="FtsQ"/>
</dbReference>
<dbReference type="Pfam" id="PF08478">
    <property type="entry name" value="POTRA_1"/>
    <property type="match status" value="1"/>
</dbReference>
<dbReference type="HAMAP" id="MF_00911">
    <property type="entry name" value="FtsQ_subfam"/>
    <property type="match status" value="1"/>
</dbReference>
<keyword evidence="3 8" id="KW-0132">Cell division</keyword>
<feature type="domain" description="POTRA" evidence="9">
    <location>
        <begin position="35"/>
        <end position="103"/>
    </location>
</feature>
<evidence type="ECO:0000256" key="2">
    <source>
        <dbReference type="ARBA" id="ARBA00022475"/>
    </source>
</evidence>
<dbReference type="GO" id="GO:0005886">
    <property type="term" value="C:plasma membrane"/>
    <property type="evidence" value="ECO:0007669"/>
    <property type="project" value="UniProtKB-SubCell"/>
</dbReference>
<dbReference type="Proteomes" id="UP000886043">
    <property type="component" value="Unassembled WGS sequence"/>
</dbReference>
<evidence type="ECO:0000256" key="3">
    <source>
        <dbReference type="ARBA" id="ARBA00022618"/>
    </source>
</evidence>
<dbReference type="Gene3D" id="3.10.20.310">
    <property type="entry name" value="membrane protein fhac"/>
    <property type="match status" value="1"/>
</dbReference>
<comment type="subcellular location">
    <subcellularLocation>
        <location evidence="8">Cell membrane</location>
        <topology evidence="8">Single-pass type II membrane protein</topology>
    </subcellularLocation>
    <subcellularLocation>
        <location evidence="1">Membrane</location>
    </subcellularLocation>
    <text evidence="8">Localizes to the division septum.</text>
</comment>
<evidence type="ECO:0000256" key="6">
    <source>
        <dbReference type="ARBA" id="ARBA00023136"/>
    </source>
</evidence>
<comment type="caution">
    <text evidence="10">The sequence shown here is derived from an EMBL/GenBank/DDBJ whole genome shotgun (WGS) entry which is preliminary data.</text>
</comment>
<keyword evidence="4 8" id="KW-0812">Transmembrane</keyword>
<name>A0A7C3GGS2_9BACT</name>
<evidence type="ECO:0000259" key="9">
    <source>
        <dbReference type="PROSITE" id="PS51779"/>
    </source>
</evidence>
<dbReference type="PANTHER" id="PTHR37820">
    <property type="entry name" value="CELL DIVISION PROTEIN DIVIB"/>
    <property type="match status" value="1"/>
</dbReference>
<evidence type="ECO:0000256" key="7">
    <source>
        <dbReference type="ARBA" id="ARBA00023306"/>
    </source>
</evidence>
<evidence type="ECO:0000256" key="4">
    <source>
        <dbReference type="ARBA" id="ARBA00022692"/>
    </source>
</evidence>
<keyword evidence="5 8" id="KW-1133">Transmembrane helix</keyword>
<reference evidence="10" key="1">
    <citation type="journal article" date="2020" name="mSystems">
        <title>Genome- and Community-Level Interaction Insights into Carbon Utilization and Element Cycling Functions of Hydrothermarchaeota in Hydrothermal Sediment.</title>
        <authorList>
            <person name="Zhou Z."/>
            <person name="Liu Y."/>
            <person name="Xu W."/>
            <person name="Pan J."/>
            <person name="Luo Z.H."/>
            <person name="Li M."/>
        </authorList>
    </citation>
    <scope>NUCLEOTIDE SEQUENCE [LARGE SCALE GENOMIC DNA]</scope>
    <source>
        <strain evidence="10">HyVt-483</strain>
    </source>
</reference>
<keyword evidence="7 8" id="KW-0131">Cell cycle</keyword>
<dbReference type="PANTHER" id="PTHR37820:SF1">
    <property type="entry name" value="CELL DIVISION PROTEIN FTSQ"/>
    <property type="match status" value="1"/>
</dbReference>
<dbReference type="GO" id="GO:0090529">
    <property type="term" value="P:cell septum assembly"/>
    <property type="evidence" value="ECO:0007669"/>
    <property type="project" value="InterPro"/>
</dbReference>
<dbReference type="AlphaFoldDB" id="A0A7C3GGS2"/>
<evidence type="ECO:0000313" key="10">
    <source>
        <dbReference type="EMBL" id="HFC97619.1"/>
    </source>
</evidence>
<dbReference type="EMBL" id="DRMH01000049">
    <property type="protein sequence ID" value="HFC97619.1"/>
    <property type="molecule type" value="Genomic_DNA"/>
</dbReference>
<keyword evidence="6 8" id="KW-0472">Membrane</keyword>